<dbReference type="PANTHER" id="PTHR30204">
    <property type="entry name" value="REDOX-CYCLING DRUG-SENSING TRANSCRIPTIONAL ACTIVATOR SOXR"/>
    <property type="match status" value="1"/>
</dbReference>
<dbReference type="Gene3D" id="1.10.1660.10">
    <property type="match status" value="1"/>
</dbReference>
<dbReference type="InterPro" id="IPR000551">
    <property type="entry name" value="MerR-type_HTH_dom"/>
</dbReference>
<protein>
    <submittedName>
        <fullName evidence="3">MerR-like DNA binding protein</fullName>
    </submittedName>
</protein>
<dbReference type="AlphaFoldDB" id="A0A3E0I0L0"/>
<accession>A0A3E0I0L0</accession>
<dbReference type="SMART" id="SM00422">
    <property type="entry name" value="HTH_MERR"/>
    <property type="match status" value="1"/>
</dbReference>
<dbReference type="PRINTS" id="PR00040">
    <property type="entry name" value="HTHMERR"/>
</dbReference>
<dbReference type="InterPro" id="IPR047057">
    <property type="entry name" value="MerR_fam"/>
</dbReference>
<evidence type="ECO:0000256" key="1">
    <source>
        <dbReference type="ARBA" id="ARBA00023125"/>
    </source>
</evidence>
<dbReference type="RefSeq" id="WP_246014947.1">
    <property type="nucleotide sequence ID" value="NZ_CP144375.1"/>
</dbReference>
<proteinExistence type="predicted"/>
<dbReference type="Proteomes" id="UP000256269">
    <property type="component" value="Unassembled WGS sequence"/>
</dbReference>
<keyword evidence="1" id="KW-0238">DNA-binding</keyword>
<evidence type="ECO:0000313" key="4">
    <source>
        <dbReference type="Proteomes" id="UP000256269"/>
    </source>
</evidence>
<dbReference type="InterPro" id="IPR009061">
    <property type="entry name" value="DNA-bd_dom_put_sf"/>
</dbReference>
<keyword evidence="4" id="KW-1185">Reference proteome</keyword>
<dbReference type="EMBL" id="QUNO01000003">
    <property type="protein sequence ID" value="REH52161.1"/>
    <property type="molecule type" value="Genomic_DNA"/>
</dbReference>
<reference evidence="3 4" key="1">
    <citation type="submission" date="2018-08" db="EMBL/GenBank/DDBJ databases">
        <title>Genomic Encyclopedia of Archaeal and Bacterial Type Strains, Phase II (KMG-II): from individual species to whole genera.</title>
        <authorList>
            <person name="Goeker M."/>
        </authorList>
    </citation>
    <scope>NUCLEOTIDE SEQUENCE [LARGE SCALE GENOMIC DNA]</scope>
    <source>
        <strain evidence="3 4">DSM 45791</strain>
    </source>
</reference>
<feature type="domain" description="HTH merR-type" evidence="2">
    <location>
        <begin position="1"/>
        <end position="68"/>
    </location>
</feature>
<dbReference type="GO" id="GO:0003677">
    <property type="term" value="F:DNA binding"/>
    <property type="evidence" value="ECO:0007669"/>
    <property type="project" value="UniProtKB-KW"/>
</dbReference>
<name>A0A3E0I0L0_9PSEU</name>
<dbReference type="PANTHER" id="PTHR30204:SF93">
    <property type="entry name" value="HTH MERR-TYPE DOMAIN-CONTAINING PROTEIN"/>
    <property type="match status" value="1"/>
</dbReference>
<organism evidence="3 4">
    <name type="scientific">Kutzneria buriramensis</name>
    <dbReference type="NCBI Taxonomy" id="1045776"/>
    <lineage>
        <taxon>Bacteria</taxon>
        <taxon>Bacillati</taxon>
        <taxon>Actinomycetota</taxon>
        <taxon>Actinomycetes</taxon>
        <taxon>Pseudonocardiales</taxon>
        <taxon>Pseudonocardiaceae</taxon>
        <taxon>Kutzneria</taxon>
    </lineage>
</organism>
<evidence type="ECO:0000259" key="2">
    <source>
        <dbReference type="PROSITE" id="PS50937"/>
    </source>
</evidence>
<dbReference type="GO" id="GO:0003700">
    <property type="term" value="F:DNA-binding transcription factor activity"/>
    <property type="evidence" value="ECO:0007669"/>
    <property type="project" value="InterPro"/>
</dbReference>
<gene>
    <name evidence="3" type="ORF">BCF44_103612</name>
</gene>
<comment type="caution">
    <text evidence="3">The sequence shown here is derived from an EMBL/GenBank/DDBJ whole genome shotgun (WGS) entry which is preliminary data.</text>
</comment>
<evidence type="ECO:0000313" key="3">
    <source>
        <dbReference type="EMBL" id="REH52161.1"/>
    </source>
</evidence>
<dbReference type="Pfam" id="PF13411">
    <property type="entry name" value="MerR_1"/>
    <property type="match status" value="1"/>
</dbReference>
<dbReference type="SUPFAM" id="SSF46955">
    <property type="entry name" value="Putative DNA-binding domain"/>
    <property type="match status" value="1"/>
</dbReference>
<dbReference type="PROSITE" id="PS50937">
    <property type="entry name" value="HTH_MERR_2"/>
    <property type="match status" value="1"/>
</dbReference>
<sequence length="266" mass="29452">MSVEELAAEVGLPTSTIRMYQTKGLLHAPRRVGRTARYDASHVQRLRLVQRLQDRGFSLPAIAQLLAARDRGDTVADVLGLAPDGPEDWIPIGINEIRALVSVRELRPSLLRRATQLGLVKWRHGRPHTRRWALESGSRLCQLTIGPQEVLGQYERLREATDRVAADFVDVFQRHVWPSIAETSGQADQLDQVRSLLIELTSTAESVVVGALRESIRDATEQFAATHGLLEDDPAWLAEPVPAIAERLTEPGGEEPDIEGFLAGED</sequence>